<evidence type="ECO:0000256" key="18">
    <source>
        <dbReference type="ARBA" id="ARBA00023212"/>
    </source>
</evidence>
<keyword evidence="13" id="KW-0931">ER-Golgi transport</keyword>
<evidence type="ECO:0000256" key="22">
    <source>
        <dbReference type="ARBA" id="ARBA00069312"/>
    </source>
</evidence>
<keyword evidence="14" id="KW-0653">Protein transport</keyword>
<dbReference type="FunFam" id="1.10.357.150:FF:000001">
    <property type="entry name" value="centromere/kinetochore protein zw10 homolog"/>
    <property type="match status" value="1"/>
</dbReference>
<gene>
    <name evidence="24" type="primary">Zw10</name>
    <name evidence="24" type="ORF">EYF80_063803</name>
</gene>
<dbReference type="GO" id="GO:0005789">
    <property type="term" value="C:endoplasmic reticulum membrane"/>
    <property type="evidence" value="ECO:0007669"/>
    <property type="project" value="UniProtKB-SubCell"/>
</dbReference>
<comment type="subcellular location">
    <subcellularLocation>
        <location evidence="3">Chromosome</location>
        <location evidence="3">Centromere</location>
        <location evidence="3">Kinetochore</location>
    </subcellularLocation>
    <subcellularLocation>
        <location evidence="1">Cytoplasm</location>
        <location evidence="1">Cytoskeleton</location>
        <location evidence="1">Spindle</location>
    </subcellularLocation>
    <subcellularLocation>
        <location evidence="2">Endoplasmic reticulum membrane</location>
        <topology evidence="2">Peripheral membrane protein</topology>
    </subcellularLocation>
</comment>
<keyword evidence="8" id="KW-0597">Phosphoprotein</keyword>
<dbReference type="GO" id="GO:1990423">
    <property type="term" value="C:RZZ complex"/>
    <property type="evidence" value="ECO:0007669"/>
    <property type="project" value="TreeGrafter"/>
</dbReference>
<evidence type="ECO:0000256" key="9">
    <source>
        <dbReference type="ARBA" id="ARBA00022618"/>
    </source>
</evidence>
<keyword evidence="25" id="KW-1185">Reference proteome</keyword>
<evidence type="ECO:0000256" key="1">
    <source>
        <dbReference type="ARBA" id="ARBA00004186"/>
    </source>
</evidence>
<dbReference type="GO" id="GO:0051301">
    <property type="term" value="P:cell division"/>
    <property type="evidence" value="ECO:0007669"/>
    <property type="project" value="UniProtKB-KW"/>
</dbReference>
<keyword evidence="5" id="KW-0813">Transport</keyword>
<proteinExistence type="inferred from homology"/>
<evidence type="ECO:0000256" key="20">
    <source>
        <dbReference type="ARBA" id="ARBA00023328"/>
    </source>
</evidence>
<evidence type="ECO:0000256" key="3">
    <source>
        <dbReference type="ARBA" id="ARBA00004629"/>
    </source>
</evidence>
<comment type="caution">
    <text evidence="24">The sequence shown here is derived from an EMBL/GenBank/DDBJ whole genome shotgun (WGS) entry which is preliminary data.</text>
</comment>
<evidence type="ECO:0000313" key="24">
    <source>
        <dbReference type="EMBL" id="TNN26061.1"/>
    </source>
</evidence>
<evidence type="ECO:0000256" key="2">
    <source>
        <dbReference type="ARBA" id="ARBA00004406"/>
    </source>
</evidence>
<dbReference type="GO" id="GO:0006888">
    <property type="term" value="P:endoplasmic reticulum to Golgi vesicle-mediated transport"/>
    <property type="evidence" value="ECO:0007669"/>
    <property type="project" value="TreeGrafter"/>
</dbReference>
<evidence type="ECO:0000256" key="13">
    <source>
        <dbReference type="ARBA" id="ARBA00022892"/>
    </source>
</evidence>
<dbReference type="GO" id="GO:0007094">
    <property type="term" value="P:mitotic spindle assembly checkpoint signaling"/>
    <property type="evidence" value="ECO:0007669"/>
    <property type="project" value="TreeGrafter"/>
</dbReference>
<dbReference type="PANTHER" id="PTHR12205:SF0">
    <property type="entry name" value="CENTROMERE_KINETOCHORE PROTEIN ZW10 HOMOLOG"/>
    <property type="match status" value="1"/>
</dbReference>
<evidence type="ECO:0000256" key="11">
    <source>
        <dbReference type="ARBA" id="ARBA00022824"/>
    </source>
</evidence>
<keyword evidence="9" id="KW-0132">Cell division</keyword>
<sequence>MKTTTSPPAKPCGRWAGGGVSVGRRGRVCGPEGACLWGEGGVYLGRRGVSVGRRGRVCGVNRACLWGEVGVSVGRRGRVCGVNGACLWGEGGVSVGQRGRVCGATSVLPSGAAGGSVHGSRVPRLQVIHQLKQLGTVWQDVLPVSIYCKAMGNLLNTAIAEVIAKVMMLEDISSEDGEHLHTLCQTLIEEGPLVFIPLAEENRNRKYQEEVPLYVRKWSGFKELVIVLRANLQEIVDRWADAKGPLALEFSGSEVKNLIRALFQNTERRAAALTRIK</sequence>
<evidence type="ECO:0000256" key="21">
    <source>
        <dbReference type="ARBA" id="ARBA00065852"/>
    </source>
</evidence>
<dbReference type="EMBL" id="SRLO01011068">
    <property type="protein sequence ID" value="TNN26061.1"/>
    <property type="molecule type" value="Genomic_DNA"/>
</dbReference>
<keyword evidence="6" id="KW-0158">Chromosome</keyword>
<dbReference type="InterPro" id="IPR046362">
    <property type="entry name" value="Zw10/DSL1_C_sf"/>
</dbReference>
<evidence type="ECO:0000256" key="8">
    <source>
        <dbReference type="ARBA" id="ARBA00022553"/>
    </source>
</evidence>
<accession>A0A4Z2EBD7</accession>
<protein>
    <recommendedName>
        <fullName evidence="22">Centromere/kinetochore protein zw10 homolog</fullName>
    </recommendedName>
</protein>
<dbReference type="Proteomes" id="UP000314294">
    <property type="component" value="Unassembled WGS sequence"/>
</dbReference>
<evidence type="ECO:0000256" key="14">
    <source>
        <dbReference type="ARBA" id="ARBA00022927"/>
    </source>
</evidence>
<evidence type="ECO:0000256" key="10">
    <source>
        <dbReference type="ARBA" id="ARBA00022776"/>
    </source>
</evidence>
<dbReference type="GO" id="GO:0005819">
    <property type="term" value="C:spindle"/>
    <property type="evidence" value="ECO:0007669"/>
    <property type="project" value="UniProtKB-SubCell"/>
</dbReference>
<keyword evidence="17" id="KW-0472">Membrane</keyword>
<evidence type="ECO:0000313" key="25">
    <source>
        <dbReference type="Proteomes" id="UP000314294"/>
    </source>
</evidence>
<evidence type="ECO:0000256" key="19">
    <source>
        <dbReference type="ARBA" id="ARBA00023306"/>
    </source>
</evidence>
<evidence type="ECO:0000256" key="12">
    <source>
        <dbReference type="ARBA" id="ARBA00022838"/>
    </source>
</evidence>
<comment type="subunit">
    <text evidence="21">Interacts with NBAS and KNTC1/ROD; the interactions are mutually exclusive and indicative for its association in two different vesicle tethering complexes. Component of the RZZ complex composed of KNTC1/ROD, ZW10 and ZWILCH. Component of the NRZ complex composed of NBAS, ZW10 and RINT1/TIP20L; NRZ associates with SNAREs STX18, USE1L, BNIP1/SEC20L and SEC22B (the assembly has been described as syntaxin 18 complex). Interacts directly with RINT1/TIP20L bound to BNIP1/SEC20L. Interacts with C19orf25 and ZWINT. Interacts with ZFYVE1. Interacts with RAB18 and this interaction is enhanced in the presence of ZFYVE1.</text>
</comment>
<dbReference type="AlphaFoldDB" id="A0A4Z2EBD7"/>
<keyword evidence="18" id="KW-0206">Cytoskeleton</keyword>
<keyword evidence="20" id="KW-0137">Centromere</keyword>
<evidence type="ECO:0000256" key="15">
    <source>
        <dbReference type="ARBA" id="ARBA00022990"/>
    </source>
</evidence>
<name>A0A4Z2EBD7_9TELE</name>
<evidence type="ECO:0000256" key="4">
    <source>
        <dbReference type="ARBA" id="ARBA00006245"/>
    </source>
</evidence>
<dbReference type="GO" id="GO:0015031">
    <property type="term" value="P:protein transport"/>
    <property type="evidence" value="ECO:0007669"/>
    <property type="project" value="UniProtKB-KW"/>
</dbReference>
<evidence type="ECO:0000256" key="17">
    <source>
        <dbReference type="ARBA" id="ARBA00023136"/>
    </source>
</evidence>
<keyword evidence="11" id="KW-0256">Endoplasmic reticulum</keyword>
<keyword evidence="12" id="KW-0995">Kinetochore</keyword>
<dbReference type="Gene3D" id="1.10.357.150">
    <property type="match status" value="1"/>
</dbReference>
<organism evidence="24 25">
    <name type="scientific">Liparis tanakae</name>
    <name type="common">Tanaka's snailfish</name>
    <dbReference type="NCBI Taxonomy" id="230148"/>
    <lineage>
        <taxon>Eukaryota</taxon>
        <taxon>Metazoa</taxon>
        <taxon>Chordata</taxon>
        <taxon>Craniata</taxon>
        <taxon>Vertebrata</taxon>
        <taxon>Euteleostomi</taxon>
        <taxon>Actinopterygii</taxon>
        <taxon>Neopterygii</taxon>
        <taxon>Teleostei</taxon>
        <taxon>Neoteleostei</taxon>
        <taxon>Acanthomorphata</taxon>
        <taxon>Eupercaria</taxon>
        <taxon>Perciformes</taxon>
        <taxon>Cottioidei</taxon>
        <taxon>Cottales</taxon>
        <taxon>Liparidae</taxon>
        <taxon>Liparis</taxon>
    </lineage>
</organism>
<keyword evidence="10" id="KW-0498">Mitosis</keyword>
<keyword evidence="19" id="KW-0131">Cell cycle</keyword>
<evidence type="ECO:0000256" key="16">
    <source>
        <dbReference type="ARBA" id="ARBA00023054"/>
    </source>
</evidence>
<comment type="similarity">
    <text evidence="4">Belongs to the ZW10 family.</text>
</comment>
<dbReference type="PANTHER" id="PTHR12205">
    <property type="entry name" value="CENTROMERE/KINETOCHORE PROTEIN ZW10"/>
    <property type="match status" value="1"/>
</dbReference>
<keyword evidence="7" id="KW-0963">Cytoplasm</keyword>
<evidence type="ECO:0000259" key="23">
    <source>
        <dbReference type="Pfam" id="PF22766"/>
    </source>
</evidence>
<keyword evidence="16" id="KW-0175">Coiled coil</keyword>
<evidence type="ECO:0000256" key="6">
    <source>
        <dbReference type="ARBA" id="ARBA00022454"/>
    </source>
</evidence>
<dbReference type="Pfam" id="PF22766">
    <property type="entry name" value="ZW10_C2"/>
    <property type="match status" value="1"/>
</dbReference>
<keyword evidence="15" id="KW-0007">Acetylation</keyword>
<dbReference type="OrthoDB" id="534815at2759"/>
<dbReference type="InterPro" id="IPR055148">
    <property type="entry name" value="ZW10_C_2"/>
</dbReference>
<evidence type="ECO:0000256" key="5">
    <source>
        <dbReference type="ARBA" id="ARBA00022448"/>
    </source>
</evidence>
<reference evidence="24 25" key="1">
    <citation type="submission" date="2019-03" db="EMBL/GenBank/DDBJ databases">
        <title>First draft genome of Liparis tanakae, snailfish: a comprehensive survey of snailfish specific genes.</title>
        <authorList>
            <person name="Kim W."/>
            <person name="Song I."/>
            <person name="Jeong J.-H."/>
            <person name="Kim D."/>
            <person name="Kim S."/>
            <person name="Ryu S."/>
            <person name="Song J.Y."/>
            <person name="Lee S.K."/>
        </authorList>
    </citation>
    <scope>NUCLEOTIDE SEQUENCE [LARGE SCALE GENOMIC DNA]</scope>
    <source>
        <tissue evidence="24">Muscle</tissue>
    </source>
</reference>
<feature type="domain" description="ZW10 C-terminal helical" evidence="23">
    <location>
        <begin position="126"/>
        <end position="276"/>
    </location>
</feature>
<evidence type="ECO:0000256" key="7">
    <source>
        <dbReference type="ARBA" id="ARBA00022490"/>
    </source>
</evidence>